<accession>A0A0L6VGV4</accession>
<keyword evidence="2" id="KW-1185">Reference proteome</keyword>
<dbReference type="EMBL" id="LAVV01006434">
    <property type="protein sequence ID" value="KNZ59959.1"/>
    <property type="molecule type" value="Genomic_DNA"/>
</dbReference>
<dbReference type="VEuPathDB" id="FungiDB:VP01_1637g1"/>
<sequence>MAIWMNDVNLTQTKNPEITMLNPPKSPAFTFETCAEARNNCQTSTPASILTTPQDISASAGSTTPLGHTPTVLSKGLKSKNTYILLMSSRACQRGTSLAAQRVEMVLHTFSLSSTLTAFYHQSKISNHRHTRYQHLLGCPMPCPAISALEEFLNHCKFSPTNILLTYNISSFREESLSELQELHFPLPIEQQLKTGEIHLELTHVATDMIMFPGY</sequence>
<organism evidence="1 2">
    <name type="scientific">Puccinia sorghi</name>
    <dbReference type="NCBI Taxonomy" id="27349"/>
    <lineage>
        <taxon>Eukaryota</taxon>
        <taxon>Fungi</taxon>
        <taxon>Dikarya</taxon>
        <taxon>Basidiomycota</taxon>
        <taxon>Pucciniomycotina</taxon>
        <taxon>Pucciniomycetes</taxon>
        <taxon>Pucciniales</taxon>
        <taxon>Pucciniaceae</taxon>
        <taxon>Puccinia</taxon>
    </lineage>
</organism>
<name>A0A0L6VGV4_9BASI</name>
<evidence type="ECO:0000313" key="2">
    <source>
        <dbReference type="Proteomes" id="UP000037035"/>
    </source>
</evidence>
<dbReference type="AlphaFoldDB" id="A0A0L6VGV4"/>
<proteinExistence type="predicted"/>
<gene>
    <name evidence="1" type="ORF">VP01_1637g1</name>
</gene>
<reference evidence="1 2" key="1">
    <citation type="submission" date="2015-08" db="EMBL/GenBank/DDBJ databases">
        <title>Next Generation Sequencing and Analysis of the Genome of Puccinia sorghi L Schw, the Causal Agent of Maize Common Rust.</title>
        <authorList>
            <person name="Rochi L."/>
            <person name="Burguener G."/>
            <person name="Darino M."/>
            <person name="Turjanski A."/>
            <person name="Kreff E."/>
            <person name="Dieguez M.J."/>
            <person name="Sacco F."/>
        </authorList>
    </citation>
    <scope>NUCLEOTIDE SEQUENCE [LARGE SCALE GENOMIC DNA]</scope>
    <source>
        <strain evidence="1 2">RO10H11247</strain>
    </source>
</reference>
<evidence type="ECO:0000313" key="1">
    <source>
        <dbReference type="EMBL" id="KNZ59959.1"/>
    </source>
</evidence>
<comment type="caution">
    <text evidence="1">The sequence shown here is derived from an EMBL/GenBank/DDBJ whole genome shotgun (WGS) entry which is preliminary data.</text>
</comment>
<protein>
    <submittedName>
        <fullName evidence="1">Uncharacterized protein</fullName>
    </submittedName>
</protein>
<dbReference type="Proteomes" id="UP000037035">
    <property type="component" value="Unassembled WGS sequence"/>
</dbReference>